<dbReference type="EMBL" id="OZ023715">
    <property type="protein sequence ID" value="CAK9864388.1"/>
    <property type="molecule type" value="Genomic_DNA"/>
</dbReference>
<keyword evidence="2" id="KW-0812">Transmembrane</keyword>
<keyword evidence="2" id="KW-0472">Membrane</keyword>
<feature type="compositionally biased region" description="Low complexity" evidence="1">
    <location>
        <begin position="35"/>
        <end position="45"/>
    </location>
</feature>
<feature type="region of interest" description="Disordered" evidence="1">
    <location>
        <begin position="1"/>
        <end position="46"/>
    </location>
</feature>
<feature type="compositionally biased region" description="Basic and acidic residues" evidence="1">
    <location>
        <begin position="18"/>
        <end position="27"/>
    </location>
</feature>
<proteinExistence type="predicted"/>
<reference evidence="3" key="1">
    <citation type="submission" date="2024-03" db="EMBL/GenBank/DDBJ databases">
        <authorList>
            <consortium name="ELIXIR-Norway"/>
            <consortium name="Elixir Norway"/>
        </authorList>
    </citation>
    <scope>NUCLEOTIDE SEQUENCE</scope>
</reference>
<gene>
    <name evidence="3" type="ORF">CSSPJE1EN2_LOCUS7383</name>
</gene>
<accession>A0ABP1APG1</accession>
<keyword evidence="2" id="KW-1133">Transmembrane helix</keyword>
<organism evidence="3 4">
    <name type="scientific">Sphagnum jensenii</name>
    <dbReference type="NCBI Taxonomy" id="128206"/>
    <lineage>
        <taxon>Eukaryota</taxon>
        <taxon>Viridiplantae</taxon>
        <taxon>Streptophyta</taxon>
        <taxon>Embryophyta</taxon>
        <taxon>Bryophyta</taxon>
        <taxon>Sphagnophytina</taxon>
        <taxon>Sphagnopsida</taxon>
        <taxon>Sphagnales</taxon>
        <taxon>Sphagnaceae</taxon>
        <taxon>Sphagnum</taxon>
    </lineage>
</organism>
<evidence type="ECO:0000256" key="2">
    <source>
        <dbReference type="SAM" id="Phobius"/>
    </source>
</evidence>
<dbReference type="Proteomes" id="UP001497522">
    <property type="component" value="Chromosome 14"/>
</dbReference>
<evidence type="ECO:0000313" key="4">
    <source>
        <dbReference type="Proteomes" id="UP001497522"/>
    </source>
</evidence>
<protein>
    <submittedName>
        <fullName evidence="3">Uncharacterized protein</fullName>
    </submittedName>
</protein>
<evidence type="ECO:0000256" key="1">
    <source>
        <dbReference type="SAM" id="MobiDB-lite"/>
    </source>
</evidence>
<feature type="transmembrane region" description="Helical" evidence="2">
    <location>
        <begin position="60"/>
        <end position="78"/>
    </location>
</feature>
<keyword evidence="4" id="KW-1185">Reference proteome</keyword>
<evidence type="ECO:0000313" key="3">
    <source>
        <dbReference type="EMBL" id="CAK9864388.1"/>
    </source>
</evidence>
<name>A0ABP1APG1_9BRYO</name>
<sequence length="90" mass="9737">MNGQSVTLAKGSLNFETSLERERERRGGGGGGGELLTTGKSLTLGRKTDEEKASHLTPLYMFYVVSASATGILLWAIVEPEMSDLNNVYK</sequence>